<name>A0AC35TM11_9BILA</name>
<evidence type="ECO:0000313" key="1">
    <source>
        <dbReference type="Proteomes" id="UP000095286"/>
    </source>
</evidence>
<dbReference type="WBParaSite" id="RSKR_0000215700.1">
    <property type="protein sequence ID" value="RSKR_0000215700.1"/>
    <property type="gene ID" value="RSKR_0000215700"/>
</dbReference>
<reference evidence="2" key="1">
    <citation type="submission" date="2016-11" db="UniProtKB">
        <authorList>
            <consortium name="WormBaseParasite"/>
        </authorList>
    </citation>
    <scope>IDENTIFICATION</scope>
    <source>
        <strain evidence="2">KR3021</strain>
    </source>
</reference>
<evidence type="ECO:0000313" key="2">
    <source>
        <dbReference type="WBParaSite" id="RSKR_0000215700.1"/>
    </source>
</evidence>
<proteinExistence type="predicted"/>
<accession>A0AC35TM11</accession>
<dbReference type="Proteomes" id="UP000095286">
    <property type="component" value="Unplaced"/>
</dbReference>
<organism evidence="1 2">
    <name type="scientific">Rhabditophanes sp. KR3021</name>
    <dbReference type="NCBI Taxonomy" id="114890"/>
    <lineage>
        <taxon>Eukaryota</taxon>
        <taxon>Metazoa</taxon>
        <taxon>Ecdysozoa</taxon>
        <taxon>Nematoda</taxon>
        <taxon>Chromadorea</taxon>
        <taxon>Rhabditida</taxon>
        <taxon>Tylenchina</taxon>
        <taxon>Panagrolaimomorpha</taxon>
        <taxon>Strongyloidoidea</taxon>
        <taxon>Alloionematidae</taxon>
        <taxon>Rhabditophanes</taxon>
    </lineage>
</organism>
<sequence length="74" mass="8469">MIVLKKTYAYENHAFNIEDILIDYCSETVTNSDSGKPAYDIVKNMFPEKKGQVTKLILQEILDAKETVQSRKSL</sequence>
<protein>
    <submittedName>
        <fullName evidence="2">SBDS_C domain-containing protein</fullName>
    </submittedName>
</protein>